<gene>
    <name evidence="2" type="ORF">SAMN05660845_1555</name>
</gene>
<name>A0A1I0Y7L6_9FLAO</name>
<proteinExistence type="predicted"/>
<dbReference type="STRING" id="498292.SAMN05660845_1555"/>
<keyword evidence="3" id="KW-1185">Reference proteome</keyword>
<dbReference type="Gene3D" id="2.60.40.740">
    <property type="match status" value="1"/>
</dbReference>
<dbReference type="Pfam" id="PF13573">
    <property type="entry name" value="SprB"/>
    <property type="match status" value="9"/>
</dbReference>
<dbReference type="OrthoDB" id="607469at2"/>
<evidence type="ECO:0000313" key="2">
    <source>
        <dbReference type="EMBL" id="SFB09309.1"/>
    </source>
</evidence>
<dbReference type="EMBL" id="FOJT01000004">
    <property type="protein sequence ID" value="SFB09309.1"/>
    <property type="molecule type" value="Genomic_DNA"/>
</dbReference>
<evidence type="ECO:0000256" key="1">
    <source>
        <dbReference type="SAM" id="SignalP"/>
    </source>
</evidence>
<sequence length="3312" mass="344743">MRIRNYILLTLVFILNTISANAQLARPFAVRNNQSLRGDMHLIGNNILNFPAGPGNSTPYNLTGAAATANDAINMSYIDVDSDASTFSSSSATLTIPAASASCYRIRYAALYWSATYIDNNRAPISNVKLKLPTSATYVDIAADNLIYDEFAGNLLGSSCKPYAAYKDITAMVVAQANPQGVYTVANVTATTGDGSCPGGYAAGWSIYIVYEDPNLPGRYFTTFDGFAGINGTNTQDIDIVGFTTIPIGPVRAKTAFSALEGDNKITGDRLRIRGVSSVPLTTYWSIITPARVTGSATVTNASDNFFNSTITDPVGIMPARTPNSTNTLGYDAGVAIINNGGNLVINNGETAAKLRMETDGDQYYMFFSAFAIDIIEPNIVLTKTVQNLAGVDIGGADVNLCQDLVYTIGFQNIGNDDATNFTIRDVLPINVTFNPADLALPGALPPGVTFVYTAATRTIVFSIPPGLVNVNDPRLEIKLRVRVVCTCDQLDDACSNVVTNQAFASYQGVINTAQITDDPSLSSFSSCNLSPPSPTNFLVGLDDCNFTTDVVLCGNNPITLTAANGYTSYVWSGPGTITPVAGTNNQSVIVNQIGTYTVNNIISLTPCKSIVQTFNVTDFGAGALTNPVIPYADSVVICPNDGVQLPLIFLCGAGDHTLIQTNISGATSITWEQLNLGGACVAVVNPNCANTSPACNGNWINPVTGPNFDATTAGEYRVTVNFNGCSRIFYFNVFQNTLNPIATPRDVVCTTQGQITITGVPAGYEYQLNCAGAWQAGNVFTGLSAGIYSVCIRQIGIVGGCVFTVSNIPIVNRVFSVSAIITQPICSTDKGTINLAANGVLPQYTFTINQMPSNALVSTFGPTNSSSTVFNNLNPGNYTYTVSTQDGCTQTTPFTINQPPLLTAMVTLTKPLACTDGEITVTPTGGTPQYSYIVTGAVSVTQVSPGSTVIAAPVAGTYNIQVVDDNNCFVNVSITVAVSPPPVFNIVKTDVVCSTPANTGTITINVTNPNGNTLLYSIDNGVTFSNSNVFNNLVAGTYNVVVQYTLGTSVCTTVAQAIIIAPATAIVGIATLTTDYTCTHPGIITVSGVGGGTPGYTYSIDGGSTYQAGTTFTITAAGTYIIIIRDSRGCTFATNTIVVPALNGPRDLDIRITDKITCPTMTGNLNAQLIAGGLAPIRFRIISPFVSPYNSSGNFLGLTAGTYCFEVIDRNDCTYTECFTFAAAPPAVITPQVTNNVRCFGTNTGNGQFTITGILNSTNYSYTLTPPGTTVNGTTPAAGSTTIVVPLNNVAAGTYTISVYNDANECTYTSSLTIAGPASALLAPITPSPITCLANGQVVVNASGGWGGYTYTIAPPTPGITQAGNVFSNIPAGTYTVTTTDSGGCAVSNTFTLVGATPPTATISAASNFCYSSPAGATIVVTPSGGVAPYTYTINGATNPSNVFSNLTPGTYTIIVTDAFGCTVTLPVQTIAPQLTLSTVLTKDLDCTASPNAVITGTIGNGYPPYTYQVRILPAVVFTNLGAVPAVPGNIFTYSTATAGSYQFQVTDSRGCIVQSVVHTINALVPVAATFTQVNNLCFGDTAGSVTITPSGGVPAYVISFNGSPFTSTFTYSGLAAGTYPYIVRDTKFCTFNGSVTITAPLQIAYTAVVNPIACATPPATGYVLGSICVNTLTGGTAPFTYTLVDLTNGGAAQTHVDPTGANYCFINIDFGIYELSVTDANGCTIVKSNLIMSNPVDDLVFGFTSVANCALGASLTATISGAIGPGPYQFGILDLTIPNWASIFFTEPLGVFSHTFTGLTPGAIYTIVVRDTTTGCLYLETASATSTNSTMNVTPLVANPVPCRGGANGTVTFSLTGINAGTTSISYSVHYASNNLPVGAATNGTLFAPFVFPVTVGPLALGTYNIQFTENGGPISGCGVTSANFTIVESATPLNLSATTTNDNCNVNAGRINPTASGGTGPYLYQYLPSPSVAPTATLPGAWTATNPFNGESGTYDVYVRDAYGCIRMVTVVIGLDPTPVITATLLDACVAQGTYQIRVDMPTAGIAPYTFSIDGGAFVPNTTPFTISGLSSGVHTVQVRDRNGCGNTVSVTILTPLIVSAAFTLQPTCFNPDGEITVTATGGSGNYEYTLLTPPATVVQGPQASNIFIGYAATVAGYIVRVRDLTTNCIVNIPFNPTPATPISFNATTTPVNCNAGSDGTITITLGAGNNNPVYTYQITTGPVTTPVPQNSNVFTGLPAGSYSVEVVSGRDCRLTLSNIIVGTPTPVVATGSATAFGCNPDNTVRVSVITVSGAGGTPAYTYSIDGINYLTTNTFNIIDNGLIQNFTVYVKDLKGCIDTDTVTINPLPTITNVTILGLPRITCTNPELVTLTVTGGSGNFTYQILPSGAANVTQVGTTNQFNISAPGTYNFQVTDTTTLCTFAVVPYVVAPFNNIDVLATATAPVTCFNGTDGAISINVTGYSGAYTYTIFDSLGNPVLPINRPGNTATNPQTVGPLAPFGLPAGSYTVQVSETGTPFCVKVSNVVTVAGPSAALTLTAIETANVTCTNNQGVINASATGGWGSYVYTIAPGLPAGAVQTGGVFTNMPAGAYTITVRDLLTCSDSEPVTLVLPSPIAANVNATSPLLACFGDSTSINISNVTGGQGSNYTYTIKGPLPSTIASGPFPLPASGTVTISGITIGNYDVEIRDGWNCFSNFPVVITQPNQLTSALNTTTAISCTQPTVLTLTGFDGTPPYSYSTTLGGVYTPFMFPTSTEISILPVGTTGVFCYYVQDANGCKTSTPSCVTISPLDTLSLTLISKVDVNCFGDTTGAINVSAQGGLGNYQYILLNTGTGITTGPQVSGNFLNLPFGNYEVSVVSGDCVIPPLLVTLTQPTAPFNVTATTTGATCFGNTDGEIILTITGYVGPLTYVITTSTAIPPVYNSQTIQLPVTETAPGSGVWTATISNLAANTVSSPPGVTPVVYSNWYSILLQNGPLGCSDELRNLVITRPEPITLTLNTTTPPVVQALCLGDTATFSITVAGGTPQYSYSLDSSTGPFILGAVGQTVFPFSVLNGGTHIVYIRDANDCTDRITVVLNTPANFAPDYDSECILNARQYTVNVNSTPPNQVATYSLDGALPYNSVSTFTGLTPGAHFVDVNVAGCIKRVPITVVQPIVLTVSNGGLNEIVATSTGGSGGNSYTFNGYDNGTNSYIITETGVYTVRVTDSDGCYDEKLFPKTFIPIRIINVYTPGDGGGWSPLNTSNYPKLMTRIYDRYGRMVAELPEGQQWYGKYNGQELPSGDYWYVVKVDESNAEEFVGHFTLYR</sequence>
<dbReference type="RefSeq" id="WP_091475763.1">
    <property type="nucleotide sequence ID" value="NZ_FOJT01000004.1"/>
</dbReference>
<feature type="chain" id="PRO_5011520637" evidence="1">
    <location>
        <begin position="23"/>
        <end position="3312"/>
    </location>
</feature>
<feature type="signal peptide" evidence="1">
    <location>
        <begin position="1"/>
        <end position="22"/>
    </location>
</feature>
<dbReference type="NCBIfam" id="TIGR04131">
    <property type="entry name" value="Bac_Flav_CTERM"/>
    <property type="match status" value="1"/>
</dbReference>
<dbReference type="InterPro" id="IPR026341">
    <property type="entry name" value="T9SS_type_B"/>
</dbReference>
<dbReference type="Pfam" id="PF13585">
    <property type="entry name" value="CHU_C"/>
    <property type="match status" value="1"/>
</dbReference>
<reference evidence="3" key="1">
    <citation type="submission" date="2016-10" db="EMBL/GenBank/DDBJ databases">
        <authorList>
            <person name="Varghese N."/>
            <person name="Submissions S."/>
        </authorList>
    </citation>
    <scope>NUCLEOTIDE SEQUENCE [LARGE SCALE GENOMIC DNA]</scope>
    <source>
        <strain evidence="3">DSM 21789</strain>
    </source>
</reference>
<accession>A0A1I0Y7L6</accession>
<protein>
    <submittedName>
        <fullName evidence="2">Gliding motility-associated C-terminal domain-containing protein</fullName>
    </submittedName>
</protein>
<evidence type="ECO:0000313" key="3">
    <source>
        <dbReference type="Proteomes" id="UP000199604"/>
    </source>
</evidence>
<organism evidence="2 3">
    <name type="scientific">Flavobacterium swingsii</name>
    <dbReference type="NCBI Taxonomy" id="498292"/>
    <lineage>
        <taxon>Bacteria</taxon>
        <taxon>Pseudomonadati</taxon>
        <taxon>Bacteroidota</taxon>
        <taxon>Flavobacteriia</taxon>
        <taxon>Flavobacteriales</taxon>
        <taxon>Flavobacteriaceae</taxon>
        <taxon>Flavobacterium</taxon>
    </lineage>
</organism>
<dbReference type="Proteomes" id="UP000199604">
    <property type="component" value="Unassembled WGS sequence"/>
</dbReference>
<keyword evidence="1" id="KW-0732">Signal</keyword>
<dbReference type="InterPro" id="IPR025667">
    <property type="entry name" value="SprB_repeat"/>
</dbReference>